<reference evidence="1 2" key="1">
    <citation type="submission" date="2016-10" db="EMBL/GenBank/DDBJ databases">
        <authorList>
            <person name="Varghese N."/>
            <person name="Submissions S."/>
        </authorList>
    </citation>
    <scope>NUCLEOTIDE SEQUENCE [LARGE SCALE GENOMIC DNA]</scope>
    <source>
        <strain evidence="1 2">CGMCC 1.6859</strain>
    </source>
</reference>
<accession>A0ABY0LUD9</accession>
<dbReference type="Proteomes" id="UP000199307">
    <property type="component" value="Unassembled WGS sequence"/>
</dbReference>
<dbReference type="EMBL" id="FMVC01000004">
    <property type="protein sequence ID" value="SCY66572.1"/>
    <property type="molecule type" value="Genomic_DNA"/>
</dbReference>
<dbReference type="Pfam" id="PF16132">
    <property type="entry name" value="DUF4843"/>
    <property type="match status" value="1"/>
</dbReference>
<organism evidence="1 2">
    <name type="scientific">Flavobacterium anhuiense</name>
    <dbReference type="NCBI Taxonomy" id="459526"/>
    <lineage>
        <taxon>Bacteria</taxon>
        <taxon>Pseudomonadati</taxon>
        <taxon>Bacteroidota</taxon>
        <taxon>Flavobacteriia</taxon>
        <taxon>Flavobacteriales</taxon>
        <taxon>Flavobacteriaceae</taxon>
        <taxon>Flavobacterium</taxon>
    </lineage>
</organism>
<evidence type="ECO:0000313" key="1">
    <source>
        <dbReference type="EMBL" id="SCY66572.1"/>
    </source>
</evidence>
<evidence type="ECO:0000313" key="2">
    <source>
        <dbReference type="Proteomes" id="UP000199307"/>
    </source>
</evidence>
<keyword evidence="2" id="KW-1185">Reference proteome</keyword>
<dbReference type="InterPro" id="IPR032299">
    <property type="entry name" value="DUF4843"/>
</dbReference>
<dbReference type="PROSITE" id="PS51257">
    <property type="entry name" value="PROKAR_LIPOPROTEIN"/>
    <property type="match status" value="1"/>
</dbReference>
<protein>
    <recommendedName>
        <fullName evidence="3">DUF4843 domain-containing protein</fullName>
    </recommendedName>
</protein>
<comment type="caution">
    <text evidence="1">The sequence shown here is derived from an EMBL/GenBank/DDBJ whole genome shotgun (WGS) entry which is preliminary data.</text>
</comment>
<name>A0ABY0LUD9_9FLAO</name>
<evidence type="ECO:0008006" key="3">
    <source>
        <dbReference type="Google" id="ProtNLM"/>
    </source>
</evidence>
<sequence length="256" mass="29146">MNKILILSIIFVSFLGFTSCEKEEIETYQDTDNIYFSNALYAPNGISEPVRDSTGFSFSLDRPAITGRIFKIPIRVQGNLSDVDRKVKLTVDPSSTAIEGTHFSLPKEIYLHAGKHVDTVDVAFFRTPDMKTNQYTLVLNLEENEWFTTKMQTKVVNSITGKTMSFIRCKITFDDKLTQPPGWFAAYLGVFTAKKFFLMCELMSLNPEMFAQKLGSPGLTVPDVTYYQNFMKRYLADQKKSGNTIYEEDGTEMFLP</sequence>
<proteinExistence type="predicted"/>
<dbReference type="RefSeq" id="WP_091133390.1">
    <property type="nucleotide sequence ID" value="NZ_CP023642.1"/>
</dbReference>
<gene>
    <name evidence="1" type="ORF">SAMN02927916_2851</name>
</gene>